<dbReference type="EMBL" id="NTUS01000009">
    <property type="protein sequence ID" value="PFB09812.1"/>
    <property type="molecule type" value="Genomic_DNA"/>
</dbReference>
<keyword evidence="2" id="KW-0378">Hydrolase</keyword>
<evidence type="ECO:0000313" key="2">
    <source>
        <dbReference type="EMBL" id="PFB09812.1"/>
    </source>
</evidence>
<dbReference type="Gene3D" id="3.90.75.20">
    <property type="match status" value="1"/>
</dbReference>
<comment type="caution">
    <text evidence="2">The sequence shown here is derived from an EMBL/GenBank/DDBJ whole genome shotgun (WGS) entry which is preliminary data.</text>
</comment>
<organism evidence="2 3">
    <name type="scientific">Bacillus thuringiensis</name>
    <dbReference type="NCBI Taxonomy" id="1428"/>
    <lineage>
        <taxon>Bacteria</taxon>
        <taxon>Bacillati</taxon>
        <taxon>Bacillota</taxon>
        <taxon>Bacilli</taxon>
        <taxon>Bacillales</taxon>
        <taxon>Bacillaceae</taxon>
        <taxon>Bacillus</taxon>
        <taxon>Bacillus cereus group</taxon>
    </lineage>
</organism>
<evidence type="ECO:0000259" key="1">
    <source>
        <dbReference type="Pfam" id="PF13392"/>
    </source>
</evidence>
<dbReference type="RefSeq" id="WP_062804325.1">
    <property type="nucleotide sequence ID" value="NZ_CP014847.1"/>
</dbReference>
<name>A0A9X6Z7A3_BACTU</name>
<gene>
    <name evidence="2" type="ORF">CN398_03115</name>
</gene>
<keyword evidence="2" id="KW-0540">Nuclease</keyword>
<dbReference type="GO" id="GO:0004519">
    <property type="term" value="F:endonuclease activity"/>
    <property type="evidence" value="ECO:0007669"/>
    <property type="project" value="UniProtKB-KW"/>
</dbReference>
<dbReference type="InterPro" id="IPR044925">
    <property type="entry name" value="His-Me_finger_sf"/>
</dbReference>
<sequence length="206" mass="23890">MSSITPEAAGKAIRKHFKEAKTFKENNSLGLSRNKFEKWSTLGDFSSYLVSSSGRIWSKRSKKYLKATQHPYTGYMKIKLKRDSDGHAVTLYLHRLIASVFLPNLESKPEVNHRDGNKKNNSVWNLEWVTKEENQRHAQIHGLGNVKLKPIEVENIFYLAWASDMTQEEIGNLYGVRRSIVSDIKNRKSWEFVTDFKVQHEMGLFE</sequence>
<reference evidence="2 3" key="1">
    <citation type="submission" date="2017-09" db="EMBL/GenBank/DDBJ databases">
        <title>Large-scale bioinformatics analysis of Bacillus genomes uncovers conserved roles of natural products in bacterial physiology.</title>
        <authorList>
            <consortium name="Agbiome Team Llc"/>
            <person name="Bleich R.M."/>
            <person name="Kirk G.J."/>
            <person name="Santa Maria K.C."/>
            <person name="Allen S.E."/>
            <person name="Farag S."/>
            <person name="Shank E.A."/>
            <person name="Bowers A."/>
        </authorList>
    </citation>
    <scope>NUCLEOTIDE SEQUENCE [LARGE SCALE GENOMIC DNA]</scope>
    <source>
        <strain evidence="2 3">AFS015413</strain>
    </source>
</reference>
<keyword evidence="2" id="KW-0255">Endonuclease</keyword>
<dbReference type="Proteomes" id="UP000220397">
    <property type="component" value="Unassembled WGS sequence"/>
</dbReference>
<dbReference type="SUPFAM" id="SSF54060">
    <property type="entry name" value="His-Me finger endonucleases"/>
    <property type="match status" value="1"/>
</dbReference>
<accession>A0A9X6Z7A3</accession>
<dbReference type="InterPro" id="IPR003615">
    <property type="entry name" value="HNH_nuc"/>
</dbReference>
<protein>
    <submittedName>
        <fullName evidence="2">HNH endonuclease</fullName>
    </submittedName>
</protein>
<feature type="domain" description="HNH nuclease" evidence="1">
    <location>
        <begin position="92"/>
        <end position="136"/>
    </location>
</feature>
<dbReference type="Pfam" id="PF13392">
    <property type="entry name" value="HNH_3"/>
    <property type="match status" value="1"/>
</dbReference>
<proteinExistence type="predicted"/>
<dbReference type="GO" id="GO:0016788">
    <property type="term" value="F:hydrolase activity, acting on ester bonds"/>
    <property type="evidence" value="ECO:0007669"/>
    <property type="project" value="InterPro"/>
</dbReference>
<evidence type="ECO:0000313" key="3">
    <source>
        <dbReference type="Proteomes" id="UP000220397"/>
    </source>
</evidence>
<dbReference type="AlphaFoldDB" id="A0A9X6Z7A3"/>